<sequence length="42" mass="4616">MGRTPIDRIIALFLARREGPFDEKACFEPDDEALTSTMSAGS</sequence>
<dbReference type="EMBL" id="PEBV01000016">
    <property type="protein sequence ID" value="PTQ53439.1"/>
    <property type="molecule type" value="Genomic_DNA"/>
</dbReference>
<gene>
    <name evidence="1" type="ORF">HSCHL_2067</name>
</gene>
<comment type="caution">
    <text evidence="1">The sequence shown here is derived from an EMBL/GenBank/DDBJ whole genome shotgun (WGS) entry which is preliminary data.</text>
</comment>
<organism evidence="1 2">
    <name type="scientific">Hydrogenibacillus schlegelii</name>
    <name type="common">Bacillus schlegelii</name>
    <dbReference type="NCBI Taxonomy" id="1484"/>
    <lineage>
        <taxon>Bacteria</taxon>
        <taxon>Bacillati</taxon>
        <taxon>Bacillota</taxon>
        <taxon>Bacilli</taxon>
        <taxon>Bacillales</taxon>
        <taxon>Bacillales Family X. Incertae Sedis</taxon>
        <taxon>Hydrogenibacillus</taxon>
    </lineage>
</organism>
<name>A0A2T5GB68_HYDSH</name>
<dbReference type="AlphaFoldDB" id="A0A2T5GB68"/>
<evidence type="ECO:0000313" key="2">
    <source>
        <dbReference type="Proteomes" id="UP000244180"/>
    </source>
</evidence>
<accession>A0A2T5GB68</accession>
<dbReference type="Proteomes" id="UP000244180">
    <property type="component" value="Unassembled WGS sequence"/>
</dbReference>
<evidence type="ECO:0000313" key="1">
    <source>
        <dbReference type="EMBL" id="PTQ53439.1"/>
    </source>
</evidence>
<protein>
    <submittedName>
        <fullName evidence="1">Uncharacterized protein</fullName>
    </submittedName>
</protein>
<reference evidence="1 2" key="1">
    <citation type="submission" date="2017-08" db="EMBL/GenBank/DDBJ databases">
        <title>Burning lignite coal seam in the remote Altai Mountains harbors a hydrogen-driven thermophilic microbial community.</title>
        <authorList>
            <person name="Kadnikov V.V."/>
            <person name="Mardanov A.V."/>
            <person name="Ivasenko D."/>
            <person name="Beletsky A.V."/>
            <person name="Karnachuk O.V."/>
            <person name="Ravin N.V."/>
        </authorList>
    </citation>
    <scope>NUCLEOTIDE SEQUENCE [LARGE SCALE GENOMIC DNA]</scope>
    <source>
        <strain evidence="1">AL33</strain>
    </source>
</reference>
<proteinExistence type="predicted"/>